<feature type="compositionally biased region" description="Basic and acidic residues" evidence="1">
    <location>
        <begin position="713"/>
        <end position="725"/>
    </location>
</feature>
<dbReference type="Pfam" id="PF17017">
    <property type="entry name" value="zf-C2H2_aberr"/>
    <property type="match status" value="2"/>
</dbReference>
<dbReference type="InterPro" id="IPR031514">
    <property type="entry name" value="Zf-C2H2_aberr"/>
</dbReference>
<feature type="domain" description="C2H2-type" evidence="2">
    <location>
        <begin position="17"/>
        <end position="41"/>
    </location>
</feature>
<accession>A0A0R0LZE6</accession>
<dbReference type="VEuPathDB" id="MicrosporidiaDB:M153_11990003002"/>
<dbReference type="InterPro" id="IPR013087">
    <property type="entry name" value="Znf_C2H2_type"/>
</dbReference>
<gene>
    <name evidence="3" type="ORF">M153_11990003002</name>
</gene>
<evidence type="ECO:0000313" key="4">
    <source>
        <dbReference type="Proteomes" id="UP000051530"/>
    </source>
</evidence>
<feature type="region of interest" description="Disordered" evidence="1">
    <location>
        <begin position="710"/>
        <end position="736"/>
    </location>
</feature>
<dbReference type="PROSITE" id="PS00028">
    <property type="entry name" value="ZINC_FINGER_C2H2_1"/>
    <property type="match status" value="2"/>
</dbReference>
<keyword evidence="4" id="KW-1185">Reference proteome</keyword>
<reference evidence="3 4" key="1">
    <citation type="submission" date="2015-07" db="EMBL/GenBank/DDBJ databases">
        <title>The genome of Pseudoloma neurophilia, a relevant intracellular parasite of the zebrafish.</title>
        <authorList>
            <person name="Ndikumana S."/>
            <person name="Pelin A."/>
            <person name="Sanders J."/>
            <person name="Corradi N."/>
        </authorList>
    </citation>
    <scope>NUCLEOTIDE SEQUENCE [LARGE SCALE GENOMIC DNA]</scope>
    <source>
        <strain evidence="3 4">MK1</strain>
    </source>
</reference>
<protein>
    <submittedName>
        <fullName evidence="3">Putative Zinc finger, C2H2-like protein</fullName>
    </submittedName>
</protein>
<feature type="region of interest" description="Disordered" evidence="1">
    <location>
        <begin position="108"/>
        <end position="153"/>
    </location>
</feature>
<feature type="domain" description="C2H2-type" evidence="2">
    <location>
        <begin position="333"/>
        <end position="357"/>
    </location>
</feature>
<evidence type="ECO:0000259" key="2">
    <source>
        <dbReference type="PROSITE" id="PS00028"/>
    </source>
</evidence>
<dbReference type="AlphaFoldDB" id="A0A0R0LZE6"/>
<dbReference type="OrthoDB" id="2188337at2759"/>
<dbReference type="Proteomes" id="UP000051530">
    <property type="component" value="Unassembled WGS sequence"/>
</dbReference>
<comment type="caution">
    <text evidence="3">The sequence shown here is derived from an EMBL/GenBank/DDBJ whole genome shotgun (WGS) entry which is preliminary data.</text>
</comment>
<evidence type="ECO:0000313" key="3">
    <source>
        <dbReference type="EMBL" id="KRH93269.1"/>
    </source>
</evidence>
<organism evidence="3 4">
    <name type="scientific">Pseudoloma neurophilia</name>
    <dbReference type="NCBI Taxonomy" id="146866"/>
    <lineage>
        <taxon>Eukaryota</taxon>
        <taxon>Fungi</taxon>
        <taxon>Fungi incertae sedis</taxon>
        <taxon>Microsporidia</taxon>
        <taxon>Pseudoloma</taxon>
    </lineage>
</organism>
<dbReference type="EMBL" id="LGUB01000408">
    <property type="protein sequence ID" value="KRH93269.1"/>
    <property type="molecule type" value="Genomic_DNA"/>
</dbReference>
<dbReference type="SMART" id="SM00355">
    <property type="entry name" value="ZnF_C2H2"/>
    <property type="match status" value="3"/>
</dbReference>
<name>A0A0R0LZE6_9MICR</name>
<evidence type="ECO:0000256" key="1">
    <source>
        <dbReference type="SAM" id="MobiDB-lite"/>
    </source>
</evidence>
<sequence>MVKNLHKKKEKLFVFKCPFKDCALFYDSILGLKRHIIIYEHTLFYNDLKCFKCPQLDCDWTISLTRDVDFIKHVERSHAKKNIQTLKDVAQKMVKFFENEIEQVFDSDSSSGLDRKRYKTGPDENKLPATKNLVKPEQDSRVSKNQQPIPDGNLSYDGFMTESFDQKKNDMSVNFLNDPEFGQYNGLCCEKQPVGGVYDYSKQTSSIFEYNNSNITNEQNQNYFNKNSLIPPSGNIYGNYSNISDYDQNVDAKISKTVCHPPTQPVILPKLTDEQLKIKKNIENLFKDKEDVVLLNFSVLVQQNSFLYQILNQTFTNSIIKMNELDKPELFFCGIPACGKHFKSIMAYKYHCNNFVHSFYSLYDAFCRQHNLEMQYEELRDEMHCHLGITDKFVLINIAHHSMFAPDQYFPVIFSTSKDYIVKQKKIAKKEKISTEYHTLFTDDFSITEMSDHFDSIPSKILFRGLKYNPGMPIGAQGNICQDTTVNQNNIRQNLQMSKNTQEESPENVKLAQLPTCQTNNIWQTKMSCAPLPGLKKACVYQTGANFHFFNFKQEMTASNRFKNVFAICTRDFTQREKKIFDFYPEKANVIFFDKKTEISKFTFNFGYIRKITILNMKNRFTFLCLFNDGQVRLFKNGNLVRSFLQEKITDFTILNDYETEEIILCDSFQLFKYRSDSLVCTSTVFRFPILQIATRDSLQNIESFLSDSQESVPEKNHKNNKIADKQQNSKKIVKNKTEESDNIEIYLLDANGKIFACDSSFRNEQEYHTNVGTTSFHYLRDLDALLLCDSFLGVTKLMFLSDKSGRVVILQSNFTSCVENHNRSVLIGTYDGKINTNILSSKKKVTTNRIFKLMRKKEYFLLCCEEREFDQDGQNEEIDNNLTVPISFVYHINNHFAIGIRNGLVIFIEI</sequence>
<proteinExistence type="predicted"/>